<dbReference type="KEGG" id="mph:MLP_38100"/>
<feature type="compositionally biased region" description="Polar residues" evidence="1">
    <location>
        <begin position="170"/>
        <end position="181"/>
    </location>
</feature>
<evidence type="ECO:0008006" key="4">
    <source>
        <dbReference type="Google" id="ProtNLM"/>
    </source>
</evidence>
<protein>
    <recommendedName>
        <fullName evidence="4">DNA methylase adenine-specific domain-containing protein</fullName>
    </recommendedName>
</protein>
<dbReference type="InterPro" id="IPR029063">
    <property type="entry name" value="SAM-dependent_MTases_sf"/>
</dbReference>
<dbReference type="HOGENOM" id="CLU_1052981_0_0_11"/>
<dbReference type="Gene3D" id="3.40.50.150">
    <property type="entry name" value="Vaccinia Virus protein VP39"/>
    <property type="match status" value="1"/>
</dbReference>
<evidence type="ECO:0000313" key="3">
    <source>
        <dbReference type="Proteomes" id="UP000007947"/>
    </source>
</evidence>
<dbReference type="eggNOG" id="COG0827">
    <property type="taxonomic scope" value="Bacteria"/>
</dbReference>
<dbReference type="Proteomes" id="UP000007947">
    <property type="component" value="Chromosome"/>
</dbReference>
<gene>
    <name evidence="2" type="ordered locus">MLP_38100</name>
</gene>
<name>F5XPZ3_MICPN</name>
<dbReference type="AlphaFoldDB" id="F5XPZ3"/>
<feature type="region of interest" description="Disordered" evidence="1">
    <location>
        <begin position="164"/>
        <end position="190"/>
    </location>
</feature>
<accession>F5XPZ3</accession>
<dbReference type="REBASE" id="36488">
    <property type="entry name" value="MphNM1ORF38090P"/>
</dbReference>
<dbReference type="SUPFAM" id="SSF53335">
    <property type="entry name" value="S-adenosyl-L-methionine-dependent methyltransferases"/>
    <property type="match status" value="1"/>
</dbReference>
<evidence type="ECO:0000313" key="2">
    <source>
        <dbReference type="EMBL" id="BAK36824.1"/>
    </source>
</evidence>
<sequence length="264" mass="29309">MKDEYPTGKADLMTAFMVRAQELTVRRGTWAMINLPSWMSLKSFEDLRHDLLGSQRIASMAHLGRGIFGSDFGTVAFVIDNARATKSAPSVYRRLFEQHVDVRPVSAIEALFRDSAYNRYEVSQADFARRQMIARPLVAANKRGAERSDLLGLRGALDQADEDSLLGSDRASTPAWSAVQNERSRGDDLAPNRVESASTKVQHRGDPLIGEEGGPELLVRAKKHPRLHRDHRHRPSRTCEGGAAFDEAGEQVGLGVRVLVLHEL</sequence>
<keyword evidence="3" id="KW-1185">Reference proteome</keyword>
<reference evidence="2 3" key="1">
    <citation type="submission" date="2011-05" db="EMBL/GenBank/DDBJ databases">
        <title>Whole genome sequence of Microlunatus phosphovorus NM-1.</title>
        <authorList>
            <person name="Hosoyama A."/>
            <person name="Sasaki K."/>
            <person name="Harada T."/>
            <person name="Igarashi R."/>
            <person name="Kawakoshi A."/>
            <person name="Sasagawa M."/>
            <person name="Fukada J."/>
            <person name="Nakamura S."/>
            <person name="Katano Y."/>
            <person name="Hanada S."/>
            <person name="Kamagata Y."/>
            <person name="Nakamura N."/>
            <person name="Yamazaki S."/>
            <person name="Fujita N."/>
        </authorList>
    </citation>
    <scope>NUCLEOTIDE SEQUENCE [LARGE SCALE GENOMIC DNA]</scope>
    <source>
        <strain evidence="3">ATCC 700054 / DSM 10555 / JCM 9379 / NBRC 101784 / NCIMB 13414 / VKM Ac-1990 / NM-1</strain>
    </source>
</reference>
<organism evidence="2 3">
    <name type="scientific">Microlunatus phosphovorus (strain ATCC 700054 / DSM 10555 / JCM 9379 / NBRC 101784 / NCIMB 13414 / VKM Ac-1990 / NM-1)</name>
    <dbReference type="NCBI Taxonomy" id="1032480"/>
    <lineage>
        <taxon>Bacteria</taxon>
        <taxon>Bacillati</taxon>
        <taxon>Actinomycetota</taxon>
        <taxon>Actinomycetes</taxon>
        <taxon>Propionibacteriales</taxon>
        <taxon>Propionibacteriaceae</taxon>
        <taxon>Microlunatus</taxon>
    </lineage>
</organism>
<dbReference type="EMBL" id="AP012204">
    <property type="protein sequence ID" value="BAK36824.1"/>
    <property type="molecule type" value="Genomic_DNA"/>
</dbReference>
<proteinExistence type="predicted"/>
<dbReference type="STRING" id="1032480.MLP_38100"/>
<evidence type="ECO:0000256" key="1">
    <source>
        <dbReference type="SAM" id="MobiDB-lite"/>
    </source>
</evidence>